<feature type="domain" description="Peptidase M15C" evidence="2">
    <location>
        <begin position="213"/>
        <end position="275"/>
    </location>
</feature>
<dbReference type="InterPro" id="IPR009045">
    <property type="entry name" value="Zn_M74/Hedgehog-like"/>
</dbReference>
<sequence length="289" mass="31928">MSIILAAVAFALVGDLLRNTELDPNVGRIDRATQQLAKQDAEIQDLRAELNSFKRRVTDLEGKVKELAEAPRPEPVPPSSAVSPPPGEPVSPQSFSIDQFGGIAPPEETENMTEPMQLAKKRFNERVIRPTPAVLREVLGEPRSVYSTSCQPVTNPKLLRTLESRDIGHFRLTMIRPALDSLGQIMERLRKEEPDIYAAIGTAGALCARYVRGSTKSVSSHAWGAAVDLTLKKNLDRMGDDNTQFGLVVLAEFFNDAGWYWGAGYSREDSMHFEVGEALLRKWAAEGKL</sequence>
<organism evidence="3 4">
    <name type="scientific">Rhizobium altiplani</name>
    <dbReference type="NCBI Taxonomy" id="1864509"/>
    <lineage>
        <taxon>Bacteria</taxon>
        <taxon>Pseudomonadati</taxon>
        <taxon>Pseudomonadota</taxon>
        <taxon>Alphaproteobacteria</taxon>
        <taxon>Hyphomicrobiales</taxon>
        <taxon>Rhizobiaceae</taxon>
        <taxon>Rhizobium/Agrobacterium group</taxon>
        <taxon>Rhizobium</taxon>
    </lineage>
</organism>
<dbReference type="AlphaFoldDB" id="A0A109J3X9"/>
<dbReference type="GO" id="GO:0008233">
    <property type="term" value="F:peptidase activity"/>
    <property type="evidence" value="ECO:0007669"/>
    <property type="project" value="InterPro"/>
</dbReference>
<dbReference type="OrthoDB" id="9799970at2"/>
<accession>A0A109J3X9</accession>
<dbReference type="Proteomes" id="UP000068164">
    <property type="component" value="Unassembled WGS sequence"/>
</dbReference>
<feature type="region of interest" description="Disordered" evidence="1">
    <location>
        <begin position="67"/>
        <end position="91"/>
    </location>
</feature>
<dbReference type="Pfam" id="PF13539">
    <property type="entry name" value="Peptidase_M15_4"/>
    <property type="match status" value="1"/>
</dbReference>
<dbReference type="SUPFAM" id="SSF55166">
    <property type="entry name" value="Hedgehog/DD-peptidase"/>
    <property type="match status" value="1"/>
</dbReference>
<comment type="caution">
    <text evidence="3">The sequence shown here is derived from an EMBL/GenBank/DDBJ whole genome shotgun (WGS) entry which is preliminary data.</text>
</comment>
<protein>
    <recommendedName>
        <fullName evidence="2">Peptidase M15C domain-containing protein</fullName>
    </recommendedName>
</protein>
<reference evidence="3 4" key="1">
    <citation type="submission" date="2015-11" db="EMBL/GenBank/DDBJ databases">
        <title>Draft Genome Sequence of the Strain BR 10423 (Rhizobium sp.) isolated from nodules of Mimosa pudica.</title>
        <authorList>
            <person name="Barauna A.C."/>
            <person name="Zilli J.E."/>
            <person name="Simoes-Araujo J.L."/>
            <person name="Reis V.M."/>
            <person name="James E.K."/>
            <person name="Reis F.B.Jr."/>
            <person name="Rouws L.F."/>
            <person name="Passos S.R."/>
            <person name="Gois S.R."/>
        </authorList>
    </citation>
    <scope>NUCLEOTIDE SEQUENCE [LARGE SCALE GENOMIC DNA]</scope>
    <source>
        <strain evidence="3 4">BR10423</strain>
    </source>
</reference>
<dbReference type="RefSeq" id="WP_062375123.1">
    <property type="nucleotide sequence ID" value="NZ_LNCD01000138.1"/>
</dbReference>
<evidence type="ECO:0000259" key="2">
    <source>
        <dbReference type="Pfam" id="PF13539"/>
    </source>
</evidence>
<gene>
    <name evidence="3" type="ORF">AS026_22125</name>
</gene>
<evidence type="ECO:0000256" key="1">
    <source>
        <dbReference type="SAM" id="MobiDB-lite"/>
    </source>
</evidence>
<dbReference type="InterPro" id="IPR039561">
    <property type="entry name" value="Peptidase_M15C"/>
</dbReference>
<keyword evidence="4" id="KW-1185">Reference proteome</keyword>
<name>A0A109J3X9_9HYPH</name>
<evidence type="ECO:0000313" key="3">
    <source>
        <dbReference type="EMBL" id="KWV41875.1"/>
    </source>
</evidence>
<evidence type="ECO:0000313" key="4">
    <source>
        <dbReference type="Proteomes" id="UP000068164"/>
    </source>
</evidence>
<dbReference type="EMBL" id="LNCD01000138">
    <property type="protein sequence ID" value="KWV41875.1"/>
    <property type="molecule type" value="Genomic_DNA"/>
</dbReference>
<proteinExistence type="predicted"/>
<dbReference type="Gene3D" id="3.30.1380.10">
    <property type="match status" value="1"/>
</dbReference>
<feature type="compositionally biased region" description="Pro residues" evidence="1">
    <location>
        <begin position="73"/>
        <end position="89"/>
    </location>
</feature>